<dbReference type="VEuPathDB" id="FungiDB:GGTG_04046"/>
<dbReference type="Proteomes" id="UP000006039">
    <property type="component" value="Unassembled WGS sequence"/>
</dbReference>
<dbReference type="RefSeq" id="XP_009220099.1">
    <property type="nucleotide sequence ID" value="XM_009221835.1"/>
</dbReference>
<dbReference type="HOGENOM" id="CLU_2512755_0_0_1"/>
<reference evidence="1" key="2">
    <citation type="submission" date="2010-07" db="EMBL/GenBank/DDBJ databases">
        <authorList>
            <consortium name="The Broad Institute Genome Sequencing Platform"/>
            <consortium name="Broad Institute Genome Sequencing Center for Infectious Disease"/>
            <person name="Ma L.-J."/>
            <person name="Dead R."/>
            <person name="Young S."/>
            <person name="Zeng Q."/>
            <person name="Koehrsen M."/>
            <person name="Alvarado L."/>
            <person name="Berlin A."/>
            <person name="Chapman S.B."/>
            <person name="Chen Z."/>
            <person name="Freedman E."/>
            <person name="Gellesch M."/>
            <person name="Goldberg J."/>
            <person name="Griggs A."/>
            <person name="Gujja S."/>
            <person name="Heilman E.R."/>
            <person name="Heiman D."/>
            <person name="Hepburn T."/>
            <person name="Howarth C."/>
            <person name="Jen D."/>
            <person name="Larson L."/>
            <person name="Mehta T."/>
            <person name="Neiman D."/>
            <person name="Pearson M."/>
            <person name="Roberts A."/>
            <person name="Saif S."/>
            <person name="Shea T."/>
            <person name="Shenoy N."/>
            <person name="Sisk P."/>
            <person name="Stolte C."/>
            <person name="Sykes S."/>
            <person name="Walk T."/>
            <person name="White J."/>
            <person name="Yandava C."/>
            <person name="Haas B."/>
            <person name="Nusbaum C."/>
            <person name="Birren B."/>
        </authorList>
    </citation>
    <scope>NUCLEOTIDE SEQUENCE</scope>
    <source>
        <strain evidence="1">R3-111a-1</strain>
    </source>
</reference>
<keyword evidence="3" id="KW-1185">Reference proteome</keyword>
<reference evidence="1" key="3">
    <citation type="submission" date="2010-09" db="EMBL/GenBank/DDBJ databases">
        <title>Annotation of Gaeumannomyces graminis var. tritici R3-111a-1.</title>
        <authorList>
            <consortium name="The Broad Institute Genome Sequencing Platform"/>
            <person name="Ma L.-J."/>
            <person name="Dead R."/>
            <person name="Young S.K."/>
            <person name="Zeng Q."/>
            <person name="Gargeya S."/>
            <person name="Fitzgerald M."/>
            <person name="Haas B."/>
            <person name="Abouelleil A."/>
            <person name="Alvarado L."/>
            <person name="Arachchi H.M."/>
            <person name="Berlin A."/>
            <person name="Brown A."/>
            <person name="Chapman S.B."/>
            <person name="Chen Z."/>
            <person name="Dunbar C."/>
            <person name="Freedman E."/>
            <person name="Gearin G."/>
            <person name="Gellesch M."/>
            <person name="Goldberg J."/>
            <person name="Griggs A."/>
            <person name="Gujja S."/>
            <person name="Heiman D."/>
            <person name="Howarth C."/>
            <person name="Larson L."/>
            <person name="Lui A."/>
            <person name="MacDonald P.J.P."/>
            <person name="Mehta T."/>
            <person name="Montmayeur A."/>
            <person name="Murphy C."/>
            <person name="Neiman D."/>
            <person name="Pearson M."/>
            <person name="Priest M."/>
            <person name="Roberts A."/>
            <person name="Saif S."/>
            <person name="Shea T."/>
            <person name="Shenoy N."/>
            <person name="Sisk P."/>
            <person name="Stolte C."/>
            <person name="Sykes S."/>
            <person name="Yandava C."/>
            <person name="Wortman J."/>
            <person name="Nusbaum C."/>
            <person name="Birren B."/>
        </authorList>
    </citation>
    <scope>NUCLEOTIDE SEQUENCE</scope>
    <source>
        <strain evidence="1">R3-111a-1</strain>
    </source>
</reference>
<evidence type="ECO:0000313" key="2">
    <source>
        <dbReference type="EnsemblFungi" id="EJT78954"/>
    </source>
</evidence>
<protein>
    <submittedName>
        <fullName evidence="1 2">Uncharacterized protein</fullName>
    </submittedName>
</protein>
<sequence>MTVARPANTGTPEWNLPGLIAWRRFLIGGAIICGPQAVALRQEGQRRLGRNNPKKRSTAFLCEDHFFVEVGGRVPLTRYVKGTLD</sequence>
<reference evidence="3" key="1">
    <citation type="submission" date="2010-07" db="EMBL/GenBank/DDBJ databases">
        <title>The genome sequence of Gaeumannomyces graminis var. tritici strain R3-111a-1.</title>
        <authorList>
            <consortium name="The Broad Institute Genome Sequencing Platform"/>
            <person name="Ma L.-J."/>
            <person name="Dead R."/>
            <person name="Young S."/>
            <person name="Zeng Q."/>
            <person name="Koehrsen M."/>
            <person name="Alvarado L."/>
            <person name="Berlin A."/>
            <person name="Chapman S.B."/>
            <person name="Chen Z."/>
            <person name="Freedman E."/>
            <person name="Gellesch M."/>
            <person name="Goldberg J."/>
            <person name="Griggs A."/>
            <person name="Gujja S."/>
            <person name="Heilman E.R."/>
            <person name="Heiman D."/>
            <person name="Hepburn T."/>
            <person name="Howarth C."/>
            <person name="Jen D."/>
            <person name="Larson L."/>
            <person name="Mehta T."/>
            <person name="Neiman D."/>
            <person name="Pearson M."/>
            <person name="Roberts A."/>
            <person name="Saif S."/>
            <person name="Shea T."/>
            <person name="Shenoy N."/>
            <person name="Sisk P."/>
            <person name="Stolte C."/>
            <person name="Sykes S."/>
            <person name="Walk T."/>
            <person name="White J."/>
            <person name="Yandava C."/>
            <person name="Haas B."/>
            <person name="Nusbaum C."/>
            <person name="Birren B."/>
        </authorList>
    </citation>
    <scope>NUCLEOTIDE SEQUENCE [LARGE SCALE GENOMIC DNA]</scope>
    <source>
        <strain evidence="3">R3-111a-1</strain>
    </source>
</reference>
<evidence type="ECO:0000313" key="3">
    <source>
        <dbReference type="Proteomes" id="UP000006039"/>
    </source>
</evidence>
<dbReference type="EMBL" id="GL385396">
    <property type="protein sequence ID" value="EJT78954.1"/>
    <property type="molecule type" value="Genomic_DNA"/>
</dbReference>
<organism evidence="1">
    <name type="scientific">Gaeumannomyces tritici (strain R3-111a-1)</name>
    <name type="common">Wheat and barley take-all root rot fungus</name>
    <name type="synonym">Gaeumannomyces graminis var. tritici</name>
    <dbReference type="NCBI Taxonomy" id="644352"/>
    <lineage>
        <taxon>Eukaryota</taxon>
        <taxon>Fungi</taxon>
        <taxon>Dikarya</taxon>
        <taxon>Ascomycota</taxon>
        <taxon>Pezizomycotina</taxon>
        <taxon>Sordariomycetes</taxon>
        <taxon>Sordariomycetidae</taxon>
        <taxon>Magnaporthales</taxon>
        <taxon>Magnaporthaceae</taxon>
        <taxon>Gaeumannomyces</taxon>
    </lineage>
</organism>
<reference evidence="2" key="5">
    <citation type="submission" date="2018-04" db="UniProtKB">
        <authorList>
            <consortium name="EnsemblFungi"/>
        </authorList>
    </citation>
    <scope>IDENTIFICATION</scope>
    <source>
        <strain evidence="2">R3-111a-1</strain>
    </source>
</reference>
<reference evidence="2" key="4">
    <citation type="journal article" date="2015" name="G3 (Bethesda)">
        <title>Genome sequences of three phytopathogenic species of the Magnaporthaceae family of fungi.</title>
        <authorList>
            <person name="Okagaki L.H."/>
            <person name="Nunes C.C."/>
            <person name="Sailsbery J."/>
            <person name="Clay B."/>
            <person name="Brown D."/>
            <person name="John T."/>
            <person name="Oh Y."/>
            <person name="Young N."/>
            <person name="Fitzgerald M."/>
            <person name="Haas B.J."/>
            <person name="Zeng Q."/>
            <person name="Young S."/>
            <person name="Adiconis X."/>
            <person name="Fan L."/>
            <person name="Levin J.Z."/>
            <person name="Mitchell T.K."/>
            <person name="Okubara P.A."/>
            <person name="Farman M.L."/>
            <person name="Kohn L.M."/>
            <person name="Birren B."/>
            <person name="Ma L.-J."/>
            <person name="Dean R.A."/>
        </authorList>
    </citation>
    <scope>NUCLEOTIDE SEQUENCE</scope>
    <source>
        <strain evidence="2">R3-111a-1</strain>
    </source>
</reference>
<evidence type="ECO:0000313" key="1">
    <source>
        <dbReference type="EMBL" id="EJT78954.1"/>
    </source>
</evidence>
<proteinExistence type="predicted"/>
<name>J3NRZ8_GAET3</name>
<accession>J3NRZ8</accession>
<dbReference type="EnsemblFungi" id="EJT78954">
    <property type="protein sequence ID" value="EJT78954"/>
    <property type="gene ID" value="GGTG_04046"/>
</dbReference>
<dbReference type="AlphaFoldDB" id="J3NRZ8"/>
<gene>
    <name evidence="2" type="primary">20344504</name>
    <name evidence="1" type="ORF">GGTG_04046</name>
</gene>
<dbReference type="GeneID" id="20344504"/>